<dbReference type="EMBL" id="LR796293">
    <property type="protein sequence ID" value="CAB4134720.1"/>
    <property type="molecule type" value="Genomic_DNA"/>
</dbReference>
<accession>A0A6J5LNR4</accession>
<organism evidence="2">
    <name type="scientific">uncultured Caudovirales phage</name>
    <dbReference type="NCBI Taxonomy" id="2100421"/>
    <lineage>
        <taxon>Viruses</taxon>
        <taxon>Duplodnaviria</taxon>
        <taxon>Heunggongvirae</taxon>
        <taxon>Uroviricota</taxon>
        <taxon>Caudoviricetes</taxon>
        <taxon>Peduoviridae</taxon>
        <taxon>Maltschvirus</taxon>
        <taxon>Maltschvirus maltsch</taxon>
    </lineage>
</organism>
<proteinExistence type="predicted"/>
<dbReference type="EMBL" id="LR796243">
    <property type="protein sequence ID" value="CAB4131361.1"/>
    <property type="molecule type" value="Genomic_DNA"/>
</dbReference>
<evidence type="ECO:0000313" key="2">
    <source>
        <dbReference type="EMBL" id="CAB4134720.1"/>
    </source>
</evidence>
<reference evidence="2" key="1">
    <citation type="submission" date="2020-04" db="EMBL/GenBank/DDBJ databases">
        <authorList>
            <person name="Chiriac C."/>
            <person name="Salcher M."/>
            <person name="Ghai R."/>
            <person name="Kavagutti S V."/>
        </authorList>
    </citation>
    <scope>NUCLEOTIDE SEQUENCE</scope>
</reference>
<protein>
    <submittedName>
        <fullName evidence="2">Uncharacterized protein</fullName>
    </submittedName>
</protein>
<name>A0A6J5LNR4_9CAUD</name>
<sequence length="78" mass="9024">MNYDMIYRFLRNNLDDDNYAEYSAALDELCTPPSQRKPLTDEEIADIVIEMNGNEPTALFWRDLARAIEATHGIKENT</sequence>
<gene>
    <name evidence="1" type="ORF">UFOVP121_85</name>
    <name evidence="2" type="ORF">UFOVP277_4</name>
</gene>
<evidence type="ECO:0000313" key="1">
    <source>
        <dbReference type="EMBL" id="CAB4131361.1"/>
    </source>
</evidence>